<dbReference type="GO" id="GO:0005634">
    <property type="term" value="C:nucleus"/>
    <property type="evidence" value="ECO:0007669"/>
    <property type="project" value="UniProtKB-SubCell"/>
</dbReference>
<dbReference type="VEuPathDB" id="FungiDB:M747DRAFT_326322"/>
<dbReference type="Gene3D" id="4.10.240.10">
    <property type="entry name" value="Zn(2)-C6 fungal-type DNA-binding domain"/>
    <property type="match status" value="1"/>
</dbReference>
<sequence length="667" mass="75065">MSAEGRIRKRIPKSCKRCHRRKQRCVGYPTCTGCESAKQPCLRSESVPSWHHAMSKGALVRRIEVLEAELSAALEQNPPDEDAPAEQLSTGAKLQPHESRAGVVSMMAMSHEGSDNLAYLGPSSGMSIAEDLGRLVQNAVWLRSIPINGSHHQPPPDCERTATSTAIPSDAVGLRLLNAYFKDMHTRLPFLDRAELMQLHATVRKSPSDQMSEAARFKLFMVYAIGAAILQMTETYDSTPPSTFVAMALQLESVLGESQSYMNIEALMLLVLYHMRTSSATRVWYLIGLAMRICIDLGLHRESQYRKMRPYEGQMRRRLFWSVYLVERYVAWSLGRPFSVPEEDIDVHAPADLDDSCTSDELVEQALQGSVAPREPAHGRKLRRFIALAQLQRIMSHIHTRVYRTEKHTTTLVPETTPLLAALEEFETSLPEMAPEEDDFVHMHWNNAIRMLIQRFVGVLPRSDPLIERCLYASGQMCQCFKRLRQRDSSGYSFLLVNSLYMAGLTICLCLFRAPQLWTIAVSNDLRACSSALFVMAERNPSLKKYRDGLEMIINRVMEYVNDAAKADPLPSESHTEDVIPTPHSESVSAHTDATTGDAQLSAGWFDFQYPLPPMGGLTGPDPYRQGSATADTPDFWHTFSDMFPEIWSNDLLSLDMSDGLNWFTPQ</sequence>
<dbReference type="PANTHER" id="PTHR47782">
    <property type="entry name" value="ZN(II)2CYS6 TRANSCRIPTION FACTOR (EUROFUNG)-RELATED"/>
    <property type="match status" value="1"/>
</dbReference>
<evidence type="ECO:0000256" key="8">
    <source>
        <dbReference type="SAM" id="MobiDB-lite"/>
    </source>
</evidence>
<keyword evidence="3" id="KW-0862">Zinc</keyword>
<dbReference type="OrthoDB" id="9970124at2759"/>
<evidence type="ECO:0000256" key="2">
    <source>
        <dbReference type="ARBA" id="ARBA00022723"/>
    </source>
</evidence>
<dbReference type="VEuPathDB" id="FungiDB:An07g00620"/>
<feature type="domain" description="Zn(2)-C6 fungal-type" evidence="9">
    <location>
        <begin position="14"/>
        <end position="41"/>
    </location>
</feature>
<dbReference type="InterPro" id="IPR001138">
    <property type="entry name" value="Zn2Cys6_DnaBD"/>
</dbReference>
<accession>A0A100IEU5</accession>
<keyword evidence="5" id="KW-0238">DNA-binding</keyword>
<gene>
    <name evidence="10" type="ORF">ABL_03414</name>
</gene>
<evidence type="ECO:0000256" key="6">
    <source>
        <dbReference type="ARBA" id="ARBA00023163"/>
    </source>
</evidence>
<evidence type="ECO:0000256" key="5">
    <source>
        <dbReference type="ARBA" id="ARBA00023125"/>
    </source>
</evidence>
<dbReference type="SUPFAM" id="SSF57701">
    <property type="entry name" value="Zn2/Cys6 DNA-binding domain"/>
    <property type="match status" value="1"/>
</dbReference>
<evidence type="ECO:0000256" key="1">
    <source>
        <dbReference type="ARBA" id="ARBA00004123"/>
    </source>
</evidence>
<evidence type="ECO:0000256" key="4">
    <source>
        <dbReference type="ARBA" id="ARBA00023015"/>
    </source>
</evidence>
<feature type="region of interest" description="Disordered" evidence="8">
    <location>
        <begin position="75"/>
        <end position="99"/>
    </location>
</feature>
<keyword evidence="6" id="KW-0804">Transcription</keyword>
<dbReference type="CDD" id="cd00067">
    <property type="entry name" value="GAL4"/>
    <property type="match status" value="1"/>
</dbReference>
<evidence type="ECO:0000313" key="11">
    <source>
        <dbReference type="Proteomes" id="UP000068243"/>
    </source>
</evidence>
<dbReference type="PANTHER" id="PTHR47782:SF12">
    <property type="entry name" value="ZN(II)2CYS6 TRANSCRIPTION FACTOR (EUROFUNG)"/>
    <property type="match status" value="1"/>
</dbReference>
<protein>
    <recommendedName>
        <fullName evidence="9">Zn(2)-C6 fungal-type domain-containing protein</fullName>
    </recommendedName>
</protein>
<dbReference type="VEuPathDB" id="FungiDB:ASPNIDRAFT2_1151271"/>
<dbReference type="AlphaFoldDB" id="A0A100IEU5"/>
<evidence type="ECO:0000259" key="9">
    <source>
        <dbReference type="PROSITE" id="PS00463"/>
    </source>
</evidence>
<dbReference type="CDD" id="cd12148">
    <property type="entry name" value="fungal_TF_MHR"/>
    <property type="match status" value="1"/>
</dbReference>
<dbReference type="PROSITE" id="PS00463">
    <property type="entry name" value="ZN2_CY6_FUNGAL_1"/>
    <property type="match status" value="1"/>
</dbReference>
<keyword evidence="2" id="KW-0479">Metal-binding</keyword>
<dbReference type="InterPro" id="IPR052202">
    <property type="entry name" value="Yeast_MetPath_Reg"/>
</dbReference>
<dbReference type="GO" id="GO:0045944">
    <property type="term" value="P:positive regulation of transcription by RNA polymerase II"/>
    <property type="evidence" value="ECO:0007669"/>
    <property type="project" value="TreeGrafter"/>
</dbReference>
<keyword evidence="4" id="KW-0805">Transcription regulation</keyword>
<dbReference type="GO" id="GO:0006351">
    <property type="term" value="P:DNA-templated transcription"/>
    <property type="evidence" value="ECO:0007669"/>
    <property type="project" value="InterPro"/>
</dbReference>
<reference evidence="11" key="1">
    <citation type="journal article" date="2016" name="Genome Announc.">
        <title>Draft genome sequence of Aspergillus niger strain An76.</title>
        <authorList>
            <person name="Gong W."/>
            <person name="Cheng Z."/>
            <person name="Zhang H."/>
            <person name="Liu L."/>
            <person name="Gao P."/>
            <person name="Wang L."/>
        </authorList>
    </citation>
    <scope>NUCLEOTIDE SEQUENCE [LARGE SCALE GENOMIC DNA]</scope>
    <source>
        <strain evidence="11">An76</strain>
    </source>
</reference>
<dbReference type="GO" id="GO:0008270">
    <property type="term" value="F:zinc ion binding"/>
    <property type="evidence" value="ECO:0007669"/>
    <property type="project" value="InterPro"/>
</dbReference>
<keyword evidence="7" id="KW-0539">Nucleus</keyword>
<dbReference type="InterPro" id="IPR036864">
    <property type="entry name" value="Zn2-C6_fun-type_DNA-bd_sf"/>
</dbReference>
<dbReference type="InterPro" id="IPR007219">
    <property type="entry name" value="XnlR_reg_dom"/>
</dbReference>
<evidence type="ECO:0000313" key="10">
    <source>
        <dbReference type="EMBL" id="GAQ39958.1"/>
    </source>
</evidence>
<dbReference type="EMBL" id="BCMY01000004">
    <property type="protein sequence ID" value="GAQ39958.1"/>
    <property type="molecule type" value="Genomic_DNA"/>
</dbReference>
<dbReference type="OMA" id="CLCLFRA"/>
<dbReference type="Pfam" id="PF04082">
    <property type="entry name" value="Fungal_trans"/>
    <property type="match status" value="1"/>
</dbReference>
<dbReference type="SMART" id="SM00906">
    <property type="entry name" value="Fungal_trans"/>
    <property type="match status" value="1"/>
</dbReference>
<proteinExistence type="predicted"/>
<name>A0A100IEU5_ASPNG</name>
<feature type="region of interest" description="Disordered" evidence="8">
    <location>
        <begin position="568"/>
        <end position="590"/>
    </location>
</feature>
<evidence type="ECO:0000256" key="7">
    <source>
        <dbReference type="ARBA" id="ARBA00023242"/>
    </source>
</evidence>
<dbReference type="GO" id="GO:0000981">
    <property type="term" value="F:DNA-binding transcription factor activity, RNA polymerase II-specific"/>
    <property type="evidence" value="ECO:0007669"/>
    <property type="project" value="InterPro"/>
</dbReference>
<comment type="caution">
    <text evidence="10">The sequence shown here is derived from an EMBL/GenBank/DDBJ whole genome shotgun (WGS) entry which is preliminary data.</text>
</comment>
<dbReference type="Proteomes" id="UP000068243">
    <property type="component" value="Unassembled WGS sequence"/>
</dbReference>
<organism evidence="10 11">
    <name type="scientific">Aspergillus niger</name>
    <dbReference type="NCBI Taxonomy" id="5061"/>
    <lineage>
        <taxon>Eukaryota</taxon>
        <taxon>Fungi</taxon>
        <taxon>Dikarya</taxon>
        <taxon>Ascomycota</taxon>
        <taxon>Pezizomycotina</taxon>
        <taxon>Eurotiomycetes</taxon>
        <taxon>Eurotiomycetidae</taxon>
        <taxon>Eurotiales</taxon>
        <taxon>Aspergillaceae</taxon>
        <taxon>Aspergillus</taxon>
        <taxon>Aspergillus subgen. Circumdati</taxon>
    </lineage>
</organism>
<comment type="subcellular location">
    <subcellularLocation>
        <location evidence="1">Nucleus</location>
    </subcellularLocation>
</comment>
<dbReference type="VEuPathDB" id="FungiDB:ATCC64974_43500"/>
<evidence type="ECO:0000256" key="3">
    <source>
        <dbReference type="ARBA" id="ARBA00022833"/>
    </source>
</evidence>
<dbReference type="GO" id="GO:0043565">
    <property type="term" value="F:sequence-specific DNA binding"/>
    <property type="evidence" value="ECO:0007669"/>
    <property type="project" value="TreeGrafter"/>
</dbReference>